<dbReference type="Pfam" id="PF04978">
    <property type="entry name" value="MST"/>
    <property type="match status" value="1"/>
</dbReference>
<protein>
    <submittedName>
        <fullName evidence="1">DinB family protein</fullName>
    </submittedName>
</protein>
<sequence length="179" mass="19515">MTADPDALETLRAILLDQVDRIDELVDDLTRDLPLPIGTFRPDGEANTVCWLVWHQSRVLDDHGADLAGSPEAWTADGWYDELGLPLPKAATGYGQSPEEAAAVVVSGEKLAGYHHDVTGRLRAYLRDIDVDELHRVVDDRWDPPVTAAVRLVSMVGDSLQHLGQAAYVRGIAERAGLG</sequence>
<dbReference type="InterPro" id="IPR034660">
    <property type="entry name" value="DinB/YfiT-like"/>
</dbReference>
<dbReference type="NCBIfam" id="NF047843">
    <property type="entry name" value="MST_Rv0443"/>
    <property type="match status" value="1"/>
</dbReference>
<evidence type="ECO:0000313" key="1">
    <source>
        <dbReference type="EMBL" id="TNC46116.1"/>
    </source>
</evidence>
<dbReference type="SUPFAM" id="SSF109854">
    <property type="entry name" value="DinB/YfiT-like putative metalloenzymes"/>
    <property type="match status" value="1"/>
</dbReference>
<gene>
    <name evidence="2" type="ORF">FHE65_06740</name>
    <name evidence="1" type="ORF">FHE65_13715</name>
</gene>
<dbReference type="EMBL" id="VDFR01000032">
    <property type="protein sequence ID" value="TNC48859.1"/>
    <property type="molecule type" value="Genomic_DNA"/>
</dbReference>
<evidence type="ECO:0000313" key="3">
    <source>
        <dbReference type="Proteomes" id="UP000306740"/>
    </source>
</evidence>
<name>A0A5C4MK71_9ACTN</name>
<dbReference type="Proteomes" id="UP000306740">
    <property type="component" value="Unassembled WGS sequence"/>
</dbReference>
<evidence type="ECO:0000313" key="2">
    <source>
        <dbReference type="EMBL" id="TNC48859.1"/>
    </source>
</evidence>
<dbReference type="EMBL" id="VDFR01000061">
    <property type="protein sequence ID" value="TNC46116.1"/>
    <property type="molecule type" value="Genomic_DNA"/>
</dbReference>
<comment type="caution">
    <text evidence="1">The sequence shown here is derived from an EMBL/GenBank/DDBJ whole genome shotgun (WGS) entry which is preliminary data.</text>
</comment>
<accession>A0A5C4MK71</accession>
<dbReference type="AlphaFoldDB" id="A0A5C4MK71"/>
<dbReference type="RefSeq" id="WP_139085470.1">
    <property type="nucleotide sequence ID" value="NZ_VDFR01000032.1"/>
</dbReference>
<dbReference type="Gene3D" id="1.20.120.450">
    <property type="entry name" value="dinb family like domain"/>
    <property type="match status" value="1"/>
</dbReference>
<dbReference type="OrthoDB" id="2363925at2"/>
<organism evidence="1 3">
    <name type="scientific">Mumia zhuanghuii</name>
    <dbReference type="NCBI Taxonomy" id="2585211"/>
    <lineage>
        <taxon>Bacteria</taxon>
        <taxon>Bacillati</taxon>
        <taxon>Actinomycetota</taxon>
        <taxon>Actinomycetes</taxon>
        <taxon>Propionibacteriales</taxon>
        <taxon>Nocardioidaceae</taxon>
        <taxon>Mumia</taxon>
    </lineage>
</organism>
<dbReference type="InterPro" id="IPR007061">
    <property type="entry name" value="MST-like"/>
</dbReference>
<reference evidence="1 3" key="1">
    <citation type="submission" date="2019-05" db="EMBL/GenBank/DDBJ databases">
        <title>Mumia sp. nov., isolated from the intestinal contents of plateau pika (Ochotona curzoniae) in the Qinghai-Tibet plateau of China.</title>
        <authorList>
            <person name="Tian Z."/>
        </authorList>
    </citation>
    <scope>NUCLEOTIDE SEQUENCE [LARGE SCALE GENOMIC DNA]</scope>
    <source>
        <strain evidence="3">527</strain>
        <strain evidence="1">Z527</strain>
    </source>
</reference>
<proteinExistence type="predicted"/>